<keyword evidence="1" id="KW-0472">Membrane</keyword>
<reference evidence="3" key="1">
    <citation type="submission" date="2018-06" db="EMBL/GenBank/DDBJ databases">
        <authorList>
            <person name="Zhirakovskaya E."/>
        </authorList>
    </citation>
    <scope>NUCLEOTIDE SEQUENCE</scope>
</reference>
<feature type="transmembrane region" description="Helical" evidence="1">
    <location>
        <begin position="30"/>
        <end position="52"/>
    </location>
</feature>
<sequence>MSSIRITMISASSMLWVSFWLSNWNIHWLAYVPASMLMIAGIVGFCPATWLFGKIGFKPSSL</sequence>
<name>A0A3B0XK00_9ZZZZ</name>
<feature type="transmembrane region" description="Helical" evidence="1">
    <location>
        <begin position="7"/>
        <end position="24"/>
    </location>
</feature>
<dbReference type="AlphaFoldDB" id="A0A3B0XK00"/>
<protein>
    <recommendedName>
        <fullName evidence="2">Inner membrane protein YgaP-like transmembrane domain-containing protein</fullName>
    </recommendedName>
</protein>
<dbReference type="InterPro" id="IPR021309">
    <property type="entry name" value="YgaP-like_TM"/>
</dbReference>
<keyword evidence="1" id="KW-1133">Transmembrane helix</keyword>
<evidence type="ECO:0000256" key="1">
    <source>
        <dbReference type="SAM" id="Phobius"/>
    </source>
</evidence>
<feature type="domain" description="Inner membrane protein YgaP-like transmembrane" evidence="2">
    <location>
        <begin position="5"/>
        <end position="54"/>
    </location>
</feature>
<dbReference type="Pfam" id="PF11127">
    <property type="entry name" value="YgaP-like_TM"/>
    <property type="match status" value="1"/>
</dbReference>
<dbReference type="EMBL" id="UOFI01000137">
    <property type="protein sequence ID" value="VAW68745.1"/>
    <property type="molecule type" value="Genomic_DNA"/>
</dbReference>
<evidence type="ECO:0000313" key="3">
    <source>
        <dbReference type="EMBL" id="VAW68745.1"/>
    </source>
</evidence>
<evidence type="ECO:0000259" key="2">
    <source>
        <dbReference type="Pfam" id="PF11127"/>
    </source>
</evidence>
<proteinExistence type="predicted"/>
<gene>
    <name evidence="3" type="ORF">MNBD_GAMMA09-3516</name>
</gene>
<accession>A0A3B0XK00</accession>
<organism evidence="3">
    <name type="scientific">hydrothermal vent metagenome</name>
    <dbReference type="NCBI Taxonomy" id="652676"/>
    <lineage>
        <taxon>unclassified sequences</taxon>
        <taxon>metagenomes</taxon>
        <taxon>ecological metagenomes</taxon>
    </lineage>
</organism>
<keyword evidence="1" id="KW-0812">Transmembrane</keyword>